<organism evidence="2 3">
    <name type="scientific">Ruminococcus hominis</name>
    <dbReference type="NCBI Taxonomy" id="2763065"/>
    <lineage>
        <taxon>Bacteria</taxon>
        <taxon>Bacillati</taxon>
        <taxon>Bacillota</taxon>
        <taxon>Clostridia</taxon>
        <taxon>Eubacteriales</taxon>
        <taxon>Oscillospiraceae</taxon>
        <taxon>Ruminococcus</taxon>
    </lineage>
</organism>
<evidence type="ECO:0000313" key="3">
    <source>
        <dbReference type="Proteomes" id="UP000631576"/>
    </source>
</evidence>
<keyword evidence="3" id="KW-1185">Reference proteome</keyword>
<proteinExistence type="predicted"/>
<feature type="domain" description="Aminoglycoside phosphotransferase" evidence="1">
    <location>
        <begin position="24"/>
        <end position="192"/>
    </location>
</feature>
<dbReference type="Gene3D" id="3.90.1200.10">
    <property type="match status" value="1"/>
</dbReference>
<dbReference type="SUPFAM" id="SSF56112">
    <property type="entry name" value="Protein kinase-like (PK-like)"/>
    <property type="match status" value="1"/>
</dbReference>
<gene>
    <name evidence="2" type="ORF">H8S40_12170</name>
</gene>
<dbReference type="RefSeq" id="WP_118725081.1">
    <property type="nucleotide sequence ID" value="NZ_JACOPE010000001.1"/>
</dbReference>
<reference evidence="2 3" key="1">
    <citation type="submission" date="2020-08" db="EMBL/GenBank/DDBJ databases">
        <title>Genome public.</title>
        <authorList>
            <person name="Liu C."/>
            <person name="Sun Q."/>
        </authorList>
    </citation>
    <scope>NUCLEOTIDE SEQUENCE [LARGE SCALE GENOMIC DNA]</scope>
    <source>
        <strain evidence="2 3">NSJ-13</strain>
    </source>
</reference>
<dbReference type="InterPro" id="IPR002575">
    <property type="entry name" value="Aminoglycoside_PTrfase"/>
</dbReference>
<sequence>MKLENKKLIVKRSYKEVYKCDEGIVKIFEKDHPKADVFNEALNTARVEATGLDIPKIKEVSEVDGKWALLIEYKNGTTLEEMMESDKENLQKYMEDFVNLQLEVHSKKSPRLNKLKDKLASQINGLKDLDATTRYELMTRLESMPKHDKLCHGDFNPSNVIYGKNGKMTIVDWAHATQGNAGADAAMTYLLFALKDQKKADLYMKIYCKKSDTARQYVEQWLPIVAAAQLAKENELEKEFLMKWIDVVDYQ</sequence>
<dbReference type="Pfam" id="PF01636">
    <property type="entry name" value="APH"/>
    <property type="match status" value="1"/>
</dbReference>
<comment type="caution">
    <text evidence="2">The sequence shown here is derived from an EMBL/GenBank/DDBJ whole genome shotgun (WGS) entry which is preliminary data.</text>
</comment>
<protein>
    <submittedName>
        <fullName evidence="2">Aminoglycoside phosphotransferase family protein</fullName>
    </submittedName>
</protein>
<dbReference type="EMBL" id="JACOPE010000001">
    <property type="protein sequence ID" value="MBC5684284.1"/>
    <property type="molecule type" value="Genomic_DNA"/>
</dbReference>
<evidence type="ECO:0000313" key="2">
    <source>
        <dbReference type="EMBL" id="MBC5684284.1"/>
    </source>
</evidence>
<dbReference type="Proteomes" id="UP000631576">
    <property type="component" value="Unassembled WGS sequence"/>
</dbReference>
<accession>A0ABR7GA26</accession>
<name>A0ABR7GA26_9FIRM</name>
<dbReference type="InterPro" id="IPR011009">
    <property type="entry name" value="Kinase-like_dom_sf"/>
</dbReference>
<evidence type="ECO:0000259" key="1">
    <source>
        <dbReference type="Pfam" id="PF01636"/>
    </source>
</evidence>